<evidence type="ECO:0008006" key="3">
    <source>
        <dbReference type="Google" id="ProtNLM"/>
    </source>
</evidence>
<name>A0A2G6KFV0_9BACT</name>
<dbReference type="EMBL" id="PDSK01000084">
    <property type="protein sequence ID" value="PIE34544.1"/>
    <property type="molecule type" value="Genomic_DNA"/>
</dbReference>
<dbReference type="InterPro" id="IPR036514">
    <property type="entry name" value="SGNH_hydro_sf"/>
</dbReference>
<protein>
    <recommendedName>
        <fullName evidence="3">SGNH hydrolase-type esterase domain-containing protein</fullName>
    </recommendedName>
</protein>
<evidence type="ECO:0000313" key="1">
    <source>
        <dbReference type="EMBL" id="PIE34544.1"/>
    </source>
</evidence>
<organism evidence="1 2">
    <name type="scientific">candidate division KSB3 bacterium</name>
    <dbReference type="NCBI Taxonomy" id="2044937"/>
    <lineage>
        <taxon>Bacteria</taxon>
        <taxon>candidate division KSB3</taxon>
    </lineage>
</organism>
<dbReference type="Gene3D" id="3.40.50.1110">
    <property type="entry name" value="SGNH hydrolase"/>
    <property type="match status" value="2"/>
</dbReference>
<comment type="caution">
    <text evidence="1">The sequence shown here is derived from an EMBL/GenBank/DDBJ whole genome shotgun (WGS) entry which is preliminary data.</text>
</comment>
<reference evidence="1 2" key="1">
    <citation type="submission" date="2017-10" db="EMBL/GenBank/DDBJ databases">
        <title>Novel microbial diversity and functional potential in the marine mammal oral microbiome.</title>
        <authorList>
            <person name="Dudek N.K."/>
            <person name="Sun C.L."/>
            <person name="Burstein D."/>
            <person name="Kantor R.S."/>
            <person name="Aliaga Goltsman D.S."/>
            <person name="Bik E.M."/>
            <person name="Thomas B.C."/>
            <person name="Banfield J.F."/>
            <person name="Relman D.A."/>
        </authorList>
    </citation>
    <scope>NUCLEOTIDE SEQUENCE [LARGE SCALE GENOMIC DNA]</scope>
    <source>
        <strain evidence="1">DOLJORAL78_47_16</strain>
    </source>
</reference>
<gene>
    <name evidence="1" type="ORF">CSA56_07435</name>
</gene>
<dbReference type="CDD" id="cd00229">
    <property type="entry name" value="SGNH_hydrolase"/>
    <property type="match status" value="1"/>
</dbReference>
<dbReference type="Proteomes" id="UP000230821">
    <property type="component" value="Unassembled WGS sequence"/>
</dbReference>
<sequence length="359" mass="42072">MTKKYLIFSFIPLVILLFLLEVLARMVFFQQSGEYPLALLQVFNKIRYTVDKKQVERRARNVLIEAGIPKDEVNALPIHEIWPRYKMAFFYPEAEDVLEYFREQYERYFLECIEDVEAAGAQLLVLNVSDDIPVRAFFRTLTAKYHIAYLDAVEELEKYPRHWVHLSPEDEHLSRLGHQIVAEYVAEALKDYHEVRSTIHFETRPVRLGNLPKNSERMWEMESSLAYRVITNAQGFRMQNDLEFPKTKQRILVLGDSYTFGPFLPNAHLYTTMLDRMMPDAEVINAGIMGYSIPEELELFRQRAKYVEPDIVILQVYTNDIRDLSFLKRIAPASQVELSDVEAQLIATFWQKIMEGGVE</sequence>
<dbReference type="AlphaFoldDB" id="A0A2G6KFV0"/>
<dbReference type="SUPFAM" id="SSF52266">
    <property type="entry name" value="SGNH hydrolase"/>
    <property type="match status" value="2"/>
</dbReference>
<accession>A0A2G6KFV0</accession>
<proteinExistence type="predicted"/>
<evidence type="ECO:0000313" key="2">
    <source>
        <dbReference type="Proteomes" id="UP000230821"/>
    </source>
</evidence>